<evidence type="ECO:0000256" key="4">
    <source>
        <dbReference type="ARBA" id="ARBA00022840"/>
    </source>
</evidence>
<feature type="binding site" evidence="5">
    <location>
        <position position="57"/>
    </location>
    <ligand>
        <name>ATP</name>
        <dbReference type="ChEBI" id="CHEBI:30616"/>
    </ligand>
</feature>
<feature type="non-terminal residue" evidence="7">
    <location>
        <position position="591"/>
    </location>
</feature>
<keyword evidence="2 5" id="KW-0547">Nucleotide-binding</keyword>
<dbReference type="PROSITE" id="PS00107">
    <property type="entry name" value="PROTEIN_KINASE_ATP"/>
    <property type="match status" value="1"/>
</dbReference>
<evidence type="ECO:0000256" key="3">
    <source>
        <dbReference type="ARBA" id="ARBA00022777"/>
    </source>
</evidence>
<dbReference type="InterPro" id="IPR011990">
    <property type="entry name" value="TPR-like_helical_dom_sf"/>
</dbReference>
<evidence type="ECO:0000256" key="1">
    <source>
        <dbReference type="ARBA" id="ARBA00022679"/>
    </source>
</evidence>
<name>A0A139A2W0_GONPJ</name>
<dbReference type="SUPFAM" id="SSF56112">
    <property type="entry name" value="Protein kinase-like (PK-like)"/>
    <property type="match status" value="1"/>
</dbReference>
<dbReference type="Pfam" id="PF00069">
    <property type="entry name" value="Pkinase"/>
    <property type="match status" value="1"/>
</dbReference>
<evidence type="ECO:0000259" key="6">
    <source>
        <dbReference type="PROSITE" id="PS50011"/>
    </source>
</evidence>
<protein>
    <submittedName>
        <fullName evidence="7">Kinase-like protein</fullName>
    </submittedName>
</protein>
<dbReference type="GO" id="GO:0004674">
    <property type="term" value="F:protein serine/threonine kinase activity"/>
    <property type="evidence" value="ECO:0007669"/>
    <property type="project" value="TreeGrafter"/>
</dbReference>
<dbReference type="InterPro" id="IPR000719">
    <property type="entry name" value="Prot_kinase_dom"/>
</dbReference>
<keyword evidence="8" id="KW-1185">Reference proteome</keyword>
<dbReference type="InterPro" id="IPR008271">
    <property type="entry name" value="Ser/Thr_kinase_AS"/>
</dbReference>
<dbReference type="GO" id="GO:0005524">
    <property type="term" value="F:ATP binding"/>
    <property type="evidence" value="ECO:0007669"/>
    <property type="project" value="UniProtKB-UniRule"/>
</dbReference>
<keyword evidence="3 7" id="KW-0418">Kinase</keyword>
<proteinExistence type="predicted"/>
<dbReference type="InterPro" id="IPR011009">
    <property type="entry name" value="Kinase-like_dom_sf"/>
</dbReference>
<accession>A0A139A2W0</accession>
<dbReference type="Gene3D" id="1.10.510.10">
    <property type="entry name" value="Transferase(Phosphotransferase) domain 1"/>
    <property type="match status" value="1"/>
</dbReference>
<keyword evidence="1" id="KW-0808">Transferase</keyword>
<evidence type="ECO:0000256" key="5">
    <source>
        <dbReference type="PROSITE-ProRule" id="PRU10141"/>
    </source>
</evidence>
<reference evidence="7 8" key="1">
    <citation type="journal article" date="2015" name="Genome Biol. Evol.">
        <title>Phylogenomic analyses indicate that early fungi evolved digesting cell walls of algal ancestors of land plants.</title>
        <authorList>
            <person name="Chang Y."/>
            <person name="Wang S."/>
            <person name="Sekimoto S."/>
            <person name="Aerts A.L."/>
            <person name="Choi C."/>
            <person name="Clum A."/>
            <person name="LaButti K.M."/>
            <person name="Lindquist E.A."/>
            <person name="Yee Ngan C."/>
            <person name="Ohm R.A."/>
            <person name="Salamov A.A."/>
            <person name="Grigoriev I.V."/>
            <person name="Spatafora J.W."/>
            <person name="Berbee M.L."/>
        </authorList>
    </citation>
    <scope>NUCLEOTIDE SEQUENCE [LARGE SCALE GENOMIC DNA]</scope>
    <source>
        <strain evidence="7 8">JEL478</strain>
    </source>
</reference>
<dbReference type="OMA" id="LELANTW"/>
<dbReference type="AlphaFoldDB" id="A0A139A2W0"/>
<dbReference type="SMART" id="SM00220">
    <property type="entry name" value="S_TKc"/>
    <property type="match status" value="1"/>
</dbReference>
<dbReference type="InterPro" id="IPR006597">
    <property type="entry name" value="Sel1-like"/>
</dbReference>
<dbReference type="PROSITE" id="PS50011">
    <property type="entry name" value="PROTEIN_KINASE_DOM"/>
    <property type="match status" value="1"/>
</dbReference>
<evidence type="ECO:0000313" key="8">
    <source>
        <dbReference type="Proteomes" id="UP000070544"/>
    </source>
</evidence>
<dbReference type="EMBL" id="KQ965812">
    <property type="protein sequence ID" value="KXS10845.1"/>
    <property type="molecule type" value="Genomic_DNA"/>
</dbReference>
<dbReference type="Gene3D" id="3.30.200.20">
    <property type="entry name" value="Phosphorylase Kinase, domain 1"/>
    <property type="match status" value="1"/>
</dbReference>
<dbReference type="STRING" id="1344416.A0A139A2W0"/>
<dbReference type="PANTHER" id="PTHR44329">
    <property type="entry name" value="SERINE/THREONINE-PROTEIN KINASE TNNI3K-RELATED"/>
    <property type="match status" value="1"/>
</dbReference>
<dbReference type="PROSITE" id="PS00108">
    <property type="entry name" value="PROTEIN_KINASE_ST"/>
    <property type="match status" value="1"/>
</dbReference>
<dbReference type="Pfam" id="PF08238">
    <property type="entry name" value="Sel1"/>
    <property type="match status" value="5"/>
</dbReference>
<keyword evidence="4 5" id="KW-0067">ATP-binding</keyword>
<dbReference type="PANTHER" id="PTHR44329:SF288">
    <property type="entry name" value="MITOGEN-ACTIVATED PROTEIN KINASE KINASE KINASE 20"/>
    <property type="match status" value="1"/>
</dbReference>
<dbReference type="InterPro" id="IPR017441">
    <property type="entry name" value="Protein_kinase_ATP_BS"/>
</dbReference>
<feature type="domain" description="Protein kinase" evidence="6">
    <location>
        <begin position="30"/>
        <end position="306"/>
    </location>
</feature>
<evidence type="ECO:0000313" key="7">
    <source>
        <dbReference type="EMBL" id="KXS10845.1"/>
    </source>
</evidence>
<dbReference type="Proteomes" id="UP000070544">
    <property type="component" value="Unassembled WGS sequence"/>
</dbReference>
<dbReference type="SUPFAM" id="SSF81901">
    <property type="entry name" value="HCP-like"/>
    <property type="match status" value="1"/>
</dbReference>
<evidence type="ECO:0000256" key="2">
    <source>
        <dbReference type="ARBA" id="ARBA00022741"/>
    </source>
</evidence>
<dbReference type="InterPro" id="IPR051681">
    <property type="entry name" value="Ser/Thr_Kinases-Pseudokinases"/>
</dbReference>
<gene>
    <name evidence="7" type="ORF">M427DRAFT_115421</name>
</gene>
<organism evidence="7 8">
    <name type="scientific">Gonapodya prolifera (strain JEL478)</name>
    <name type="common">Monoblepharis prolifera</name>
    <dbReference type="NCBI Taxonomy" id="1344416"/>
    <lineage>
        <taxon>Eukaryota</taxon>
        <taxon>Fungi</taxon>
        <taxon>Fungi incertae sedis</taxon>
        <taxon>Chytridiomycota</taxon>
        <taxon>Chytridiomycota incertae sedis</taxon>
        <taxon>Monoblepharidomycetes</taxon>
        <taxon>Monoblepharidales</taxon>
        <taxon>Gonapodyaceae</taxon>
        <taxon>Gonapodya</taxon>
    </lineage>
</organism>
<dbReference type="OrthoDB" id="5581784at2759"/>
<dbReference type="SMART" id="SM00671">
    <property type="entry name" value="SEL1"/>
    <property type="match status" value="5"/>
</dbReference>
<dbReference type="Gene3D" id="1.25.40.10">
    <property type="entry name" value="Tetratricopeptide repeat domain"/>
    <property type="match status" value="1"/>
</dbReference>
<sequence length="591" mass="65939">MNTIGSGPMPISTTMAPIWAIRNEDLHLELTDANVIGEGGFGKVYRGTWLEVPVAVKFLNRKTDGGIGSTTKHRPPAYLTERNLTFSRTSYKEELLVWHAMESPFILNLFGVLRFGDEVGLVSPLQKCHAAKHIEEFKDMEVRRKEALFILRDVADGMKYLHDRNIVHRDLKPENVLVDDLGNAVVADFGLSSLISDTQTKPGGTYGFMAPEVLNEQKIDEKSDVFSFGVTVCSLWTNNMKPFGTFGDTDALRSVYGRISGAERTCTLDLLNFPQWLKNLVGCCLDSNPEARPAFAEILKVISENVSKRSHSSTGPEPEAPSAQLYSQAMSYYKGTDGYAQDLRKAANLFIRAAKAQHVDAEYQYAVFARHGLGVRKSINEAVKWYEQASKKNHPDASAALAQIYYFGFGTIVQNNAKALEYWQLAAELGNVSAQYTLATAHSNGDLGVEKDMQKALRFCKMAAENGHPDAQAEIGTAYFEGKVLEYNLELANTWWRRAASQGHQNAKNKLGQLKSHQHKYPLALITEWSAERIRIKCPFCLEPHGHGTGDNTHMNKEEWLRVAHCSRLQPGKKLQGTYQLFVPFNEPAAT</sequence>